<evidence type="ECO:0000313" key="1">
    <source>
        <dbReference type="EMBL" id="USQ97548.1"/>
    </source>
</evidence>
<reference evidence="1 2" key="1">
    <citation type="submission" date="2022-04" db="EMBL/GenBank/DDBJ databases">
        <title>Genome sequence of soybean root-associated Caulobacter segnis RL271.</title>
        <authorList>
            <person name="Longley R."/>
            <person name="Bonito G."/>
            <person name="Trigodet F."/>
            <person name="Crosson S."/>
            <person name="Fiebig A."/>
        </authorList>
    </citation>
    <scope>NUCLEOTIDE SEQUENCE [LARGE SCALE GENOMIC DNA]</scope>
    <source>
        <strain evidence="1 2">RL271</strain>
    </source>
</reference>
<dbReference type="InterPro" id="IPR012338">
    <property type="entry name" value="Beta-lactam/transpept-like"/>
</dbReference>
<organism evidence="1 2">
    <name type="scientific">Caulobacter segnis</name>
    <dbReference type="NCBI Taxonomy" id="88688"/>
    <lineage>
        <taxon>Bacteria</taxon>
        <taxon>Pseudomonadati</taxon>
        <taxon>Pseudomonadota</taxon>
        <taxon>Alphaproteobacteria</taxon>
        <taxon>Caulobacterales</taxon>
        <taxon>Caulobacteraceae</taxon>
        <taxon>Caulobacter</taxon>
    </lineage>
</organism>
<name>A0ABY4ZXX0_9CAUL</name>
<proteinExistence type="predicted"/>
<accession>A0ABY4ZXX0</accession>
<sequence>MSRRAKRFAGWGRALAIAAPLIAVVGLVAGAPAVLAALGRSSGQGPASGYDRLVDAIAQRQWLSVRYDDEGEPRIALRDGPVGRDPRLRAFVNASYLRADLQDPAVWRLSDDGQWVEGIDPFAHHIDRPYSGGGAWAGPILFRGGAAPGLRLQPLGNPAPAPIRLEPQGAPAAACDILMPTRRAAAAEPRRALSICLKDGDQPPHAVGSVMLVGDQAVVRVQTPSMLEIRVGDRDARPRVDGDVTLTPLPPGETLTLRTGQSVLRLRLDGGAADIAHSTPSGARAYFPALQPLAQPIERAMTGRSSAPLRLSLDARLQQVAQDALAAGVATVRSSALPGAKPDPGDAFKAAVTVMDTTTGQVLAVGSWPLAETDLAPAQRRTRRGQNLMDQNHNFERLPVGSMVKGPFSLAILDADPGLASLKIQGGGTGRIRTVLGMDLGKGGFDNHGLGMTDFPTFLEHSNNRYALALMMLAYRDPTAPSAPPRAPPGPVEAWSLDGKSRTDAPPLPVFGEATAPGPFGWVLRPPPGRGPAWPDRLARLFDLDAGQGGGCRYDLAVWRGLTGAAPPCASPLAGASPERERLGFDAVASFRNDYLMAVLGGSRSTWSAIKMAEVYSRIVTGRAVRARFTPASAGPPEAQLPMRNPHVRAPVLDGLSRVVKTGTAAWLGREFATMGYPPDVTLYGKTGTMKVAGEAPSEPGPVLLRQLARGDCGLRWDTAAGVLKFGYVAPKSKAEATRQILGLKETRCKVRVAGRRDLAEQAAAEMQRYACGYRNCRPGDFEPEPDGRVMDLPLRAAEPPLLDGHAIAVVAVRQANGQSVRGLTIVVNLQDKRQAETPALAVAAAILRSQAAHAWIAGGGQ</sequence>
<dbReference type="Gene3D" id="3.40.710.10">
    <property type="entry name" value="DD-peptidase/beta-lactamase superfamily"/>
    <property type="match status" value="2"/>
</dbReference>
<evidence type="ECO:0000313" key="2">
    <source>
        <dbReference type="Proteomes" id="UP001057520"/>
    </source>
</evidence>
<evidence type="ECO:0008006" key="3">
    <source>
        <dbReference type="Google" id="ProtNLM"/>
    </source>
</evidence>
<dbReference type="EMBL" id="CP096040">
    <property type="protein sequence ID" value="USQ97548.1"/>
    <property type="molecule type" value="Genomic_DNA"/>
</dbReference>
<dbReference type="Proteomes" id="UP001057520">
    <property type="component" value="Chromosome"/>
</dbReference>
<dbReference type="SUPFAM" id="SSF56601">
    <property type="entry name" value="beta-lactamase/transpeptidase-like"/>
    <property type="match status" value="1"/>
</dbReference>
<protein>
    <recommendedName>
        <fullName evidence="3">Penicillin-binding protein transpeptidase domain-containing protein</fullName>
    </recommendedName>
</protein>
<dbReference type="PANTHER" id="PTHR30627">
    <property type="entry name" value="PEPTIDOGLYCAN D,D-TRANSPEPTIDASE"/>
    <property type="match status" value="1"/>
</dbReference>
<dbReference type="InterPro" id="IPR050515">
    <property type="entry name" value="Beta-lactam/transpept"/>
</dbReference>
<gene>
    <name evidence="1" type="ORF">MZV50_08435</name>
</gene>
<keyword evidence="2" id="KW-1185">Reference proteome</keyword>